<dbReference type="RefSeq" id="WP_394835091.1">
    <property type="nucleotide sequence ID" value="NZ_CP089929.1"/>
</dbReference>
<organism evidence="1 2">
    <name type="scientific">Pendulispora rubella</name>
    <dbReference type="NCBI Taxonomy" id="2741070"/>
    <lineage>
        <taxon>Bacteria</taxon>
        <taxon>Pseudomonadati</taxon>
        <taxon>Myxococcota</taxon>
        <taxon>Myxococcia</taxon>
        <taxon>Myxococcales</taxon>
        <taxon>Sorangiineae</taxon>
        <taxon>Pendulisporaceae</taxon>
        <taxon>Pendulispora</taxon>
    </lineage>
</organism>
<proteinExistence type="predicted"/>
<name>A0ABZ2L6M9_9BACT</name>
<dbReference type="EMBL" id="CP089983">
    <property type="protein sequence ID" value="WXB05446.1"/>
    <property type="molecule type" value="Genomic_DNA"/>
</dbReference>
<accession>A0ABZ2L6M9</accession>
<protein>
    <submittedName>
        <fullName evidence="1">Uncharacterized protein</fullName>
    </submittedName>
</protein>
<evidence type="ECO:0000313" key="2">
    <source>
        <dbReference type="Proteomes" id="UP001374803"/>
    </source>
</evidence>
<dbReference type="Proteomes" id="UP001374803">
    <property type="component" value="Chromosome"/>
</dbReference>
<keyword evidence="2" id="KW-1185">Reference proteome</keyword>
<sequence length="137" mass="14990">MLVGHRDPGWQLLHDCLSDLAGACRGRAAAVVDEGNGLWCVACAKGRHAGAAEDYAADRFYHVEIAPHAKEMRRGMHLSIESRNGDDLYVGESFAALYVLVVWFDAPFAPELVHARLRRALPKVEALTLSLPPESVV</sequence>
<evidence type="ECO:0000313" key="1">
    <source>
        <dbReference type="EMBL" id="WXB05446.1"/>
    </source>
</evidence>
<reference evidence="1" key="1">
    <citation type="submission" date="2021-12" db="EMBL/GenBank/DDBJ databases">
        <title>Discovery of the Pendulisporaceae a myxobacterial family with distinct sporulation behavior and unique specialized metabolism.</title>
        <authorList>
            <person name="Garcia R."/>
            <person name="Popoff A."/>
            <person name="Bader C.D."/>
            <person name="Loehr J."/>
            <person name="Walesch S."/>
            <person name="Walt C."/>
            <person name="Boldt J."/>
            <person name="Bunk B."/>
            <person name="Haeckl F.J.F.P.J."/>
            <person name="Gunesch A.P."/>
            <person name="Birkelbach J."/>
            <person name="Nuebel U."/>
            <person name="Pietschmann T."/>
            <person name="Bach T."/>
            <person name="Mueller R."/>
        </authorList>
    </citation>
    <scope>NUCLEOTIDE SEQUENCE</scope>
    <source>
        <strain evidence="1">MSr11367</strain>
    </source>
</reference>
<gene>
    <name evidence="1" type="ORF">LVJ94_52195</name>
</gene>